<evidence type="ECO:0000256" key="6">
    <source>
        <dbReference type="ARBA" id="ARBA00022705"/>
    </source>
</evidence>
<protein>
    <submittedName>
        <fullName evidence="11">Type I restriction enzyme, R subunit</fullName>
    </submittedName>
</protein>
<keyword evidence="9" id="KW-1133">Transmembrane helix</keyword>
<evidence type="ECO:0000256" key="5">
    <source>
        <dbReference type="ARBA" id="ARBA00022695"/>
    </source>
</evidence>
<dbReference type="Proteomes" id="UP000315589">
    <property type="component" value="Unassembled WGS sequence"/>
</dbReference>
<dbReference type="InterPro" id="IPR022634">
    <property type="entry name" value="DNA_polIII_beta_N"/>
</dbReference>
<evidence type="ECO:0000256" key="4">
    <source>
        <dbReference type="ARBA" id="ARBA00022679"/>
    </source>
</evidence>
<comment type="similarity">
    <text evidence="2">Belongs to the beta sliding clamp family.</text>
</comment>
<evidence type="ECO:0000256" key="2">
    <source>
        <dbReference type="ARBA" id="ARBA00010752"/>
    </source>
</evidence>
<accession>A0A554LG90</accession>
<dbReference type="GO" id="GO:0005524">
    <property type="term" value="F:ATP binding"/>
    <property type="evidence" value="ECO:0007669"/>
    <property type="project" value="UniProtKB-KW"/>
</dbReference>
<dbReference type="GO" id="GO:0006271">
    <property type="term" value="P:DNA strand elongation involved in DNA replication"/>
    <property type="evidence" value="ECO:0007669"/>
    <property type="project" value="TreeGrafter"/>
</dbReference>
<evidence type="ECO:0000313" key="11">
    <source>
        <dbReference type="EMBL" id="TSC91669.1"/>
    </source>
</evidence>
<dbReference type="GO" id="GO:0009360">
    <property type="term" value="C:DNA polymerase III complex"/>
    <property type="evidence" value="ECO:0007669"/>
    <property type="project" value="InterPro"/>
</dbReference>
<dbReference type="InterPro" id="IPR046938">
    <property type="entry name" value="DNA_clamp_sf"/>
</dbReference>
<dbReference type="PANTHER" id="PTHR30478">
    <property type="entry name" value="DNA POLYMERASE III SUBUNIT BETA"/>
    <property type="match status" value="1"/>
</dbReference>
<organism evidence="11 12">
    <name type="scientific">Candidatus Berkelbacteria bacterium Licking1014_85</name>
    <dbReference type="NCBI Taxonomy" id="2017148"/>
    <lineage>
        <taxon>Bacteria</taxon>
        <taxon>Candidatus Berkelbacteria</taxon>
    </lineage>
</organism>
<keyword evidence="4" id="KW-0808">Transferase</keyword>
<keyword evidence="8" id="KW-0238">DNA-binding</keyword>
<dbReference type="GO" id="GO:0005737">
    <property type="term" value="C:cytoplasm"/>
    <property type="evidence" value="ECO:0007669"/>
    <property type="project" value="UniProtKB-SubCell"/>
</dbReference>
<dbReference type="GO" id="GO:0009035">
    <property type="term" value="F:type I site-specific deoxyribonuclease activity"/>
    <property type="evidence" value="ECO:0007669"/>
    <property type="project" value="UniProtKB-EC"/>
</dbReference>
<evidence type="ECO:0000256" key="9">
    <source>
        <dbReference type="SAM" id="Phobius"/>
    </source>
</evidence>
<dbReference type="Pfam" id="PF00712">
    <property type="entry name" value="DNA_pol3_beta"/>
    <property type="match status" value="1"/>
</dbReference>
<comment type="caution">
    <text evidence="11">The sequence shown here is derived from an EMBL/GenBank/DDBJ whole genome shotgun (WGS) entry which is preliminary data.</text>
</comment>
<gene>
    <name evidence="11" type="ORF">CEN91_616</name>
</gene>
<name>A0A554LG90_9BACT</name>
<keyword evidence="5" id="KW-0548">Nucleotidyltransferase</keyword>
<dbReference type="GO" id="GO:0003677">
    <property type="term" value="F:DNA binding"/>
    <property type="evidence" value="ECO:0007669"/>
    <property type="project" value="UniProtKB-KW"/>
</dbReference>
<evidence type="ECO:0000313" key="12">
    <source>
        <dbReference type="Proteomes" id="UP000315589"/>
    </source>
</evidence>
<dbReference type="GO" id="GO:0009307">
    <property type="term" value="P:DNA restriction-modification system"/>
    <property type="evidence" value="ECO:0007669"/>
    <property type="project" value="UniProtKB-KW"/>
</dbReference>
<keyword evidence="3" id="KW-0963">Cytoplasm</keyword>
<evidence type="ECO:0000259" key="10">
    <source>
        <dbReference type="Pfam" id="PF00712"/>
    </source>
</evidence>
<dbReference type="InterPro" id="IPR001001">
    <property type="entry name" value="DNA_polIII_beta"/>
</dbReference>
<feature type="non-terminal residue" evidence="11">
    <location>
        <position position="221"/>
    </location>
</feature>
<evidence type="ECO:0000256" key="3">
    <source>
        <dbReference type="ARBA" id="ARBA00022490"/>
    </source>
</evidence>
<keyword evidence="9" id="KW-0812">Transmembrane</keyword>
<sequence>MKAIVLQENLIKGLNTVNRIIGKNLMLPILNNVLIKCENSRITLTATNLEIAIITSIGANIEKPGELTVPARLLTEFVMSNSDKNITLESDGNNLKCLSEKYQAIINGLPVATMELKNKLTRQNVADAVEQYKKHRDPRELVFQFKRGIAHFAVDDQQIEFCTKLEGMSSWFLRLRAKTLFYTVAIAVLLKALGMILLHQQEIARNVNEGCRSVRRSKSAI</sequence>
<evidence type="ECO:0000256" key="7">
    <source>
        <dbReference type="ARBA" id="ARBA00022932"/>
    </source>
</evidence>
<dbReference type="AlphaFoldDB" id="A0A554LG90"/>
<dbReference type="GO" id="GO:0003887">
    <property type="term" value="F:DNA-directed DNA polymerase activity"/>
    <property type="evidence" value="ECO:0007669"/>
    <property type="project" value="UniProtKB-KW"/>
</dbReference>
<evidence type="ECO:0000256" key="1">
    <source>
        <dbReference type="ARBA" id="ARBA00004496"/>
    </source>
</evidence>
<keyword evidence="6" id="KW-0235">DNA replication</keyword>
<evidence type="ECO:0000256" key="8">
    <source>
        <dbReference type="ARBA" id="ARBA00023125"/>
    </source>
</evidence>
<proteinExistence type="inferred from homology"/>
<dbReference type="SUPFAM" id="SSF55979">
    <property type="entry name" value="DNA clamp"/>
    <property type="match status" value="1"/>
</dbReference>
<feature type="domain" description="DNA polymerase III beta sliding clamp N-terminal" evidence="10">
    <location>
        <begin position="1"/>
        <end position="110"/>
    </location>
</feature>
<dbReference type="Gene3D" id="3.10.150.10">
    <property type="entry name" value="DNA Polymerase III, subunit A, domain 2"/>
    <property type="match status" value="1"/>
</dbReference>
<keyword evidence="9" id="KW-0472">Membrane</keyword>
<dbReference type="EMBL" id="VMGI01000103">
    <property type="protein sequence ID" value="TSC91669.1"/>
    <property type="molecule type" value="Genomic_DNA"/>
</dbReference>
<keyword evidence="7" id="KW-0239">DNA-directed DNA polymerase</keyword>
<feature type="transmembrane region" description="Helical" evidence="9">
    <location>
        <begin position="179"/>
        <end position="198"/>
    </location>
</feature>
<dbReference type="GO" id="GO:0008408">
    <property type="term" value="F:3'-5' exonuclease activity"/>
    <property type="evidence" value="ECO:0007669"/>
    <property type="project" value="InterPro"/>
</dbReference>
<reference evidence="11 12" key="1">
    <citation type="submission" date="2017-07" db="EMBL/GenBank/DDBJ databases">
        <title>Mechanisms for carbon and nitrogen cycling indicate functional differentiation within the Candidate Phyla Radiation.</title>
        <authorList>
            <person name="Danczak R.E."/>
            <person name="Johnston M.D."/>
            <person name="Kenah C."/>
            <person name="Slattery M."/>
            <person name="Wrighton K.C."/>
            <person name="Wilkins M.J."/>
        </authorList>
    </citation>
    <scope>NUCLEOTIDE SEQUENCE [LARGE SCALE GENOMIC DNA]</scope>
    <source>
        <strain evidence="11">Licking1014_85</strain>
    </source>
</reference>
<dbReference type="PANTHER" id="PTHR30478:SF0">
    <property type="entry name" value="BETA SLIDING CLAMP"/>
    <property type="match status" value="1"/>
</dbReference>
<comment type="subcellular location">
    <subcellularLocation>
        <location evidence="1">Cytoplasm</location>
    </subcellularLocation>
</comment>